<protein>
    <submittedName>
        <fullName evidence="1">Uncharacterized protein</fullName>
    </submittedName>
</protein>
<keyword evidence="2" id="KW-1185">Reference proteome</keyword>
<gene>
    <name evidence="1" type="ORF">MRB53_006082</name>
</gene>
<dbReference type="EMBL" id="CM056810">
    <property type="protein sequence ID" value="KAJ8644334.1"/>
    <property type="molecule type" value="Genomic_DNA"/>
</dbReference>
<name>A0ACC2MF52_PERAE</name>
<comment type="caution">
    <text evidence="1">The sequence shown here is derived from an EMBL/GenBank/DDBJ whole genome shotgun (WGS) entry which is preliminary data.</text>
</comment>
<accession>A0ACC2MF52</accession>
<reference evidence="1 2" key="1">
    <citation type="journal article" date="2022" name="Hortic Res">
        <title>A haplotype resolved chromosomal level avocado genome allows analysis of novel avocado genes.</title>
        <authorList>
            <person name="Nath O."/>
            <person name="Fletcher S.J."/>
            <person name="Hayward A."/>
            <person name="Shaw L.M."/>
            <person name="Masouleh A.K."/>
            <person name="Furtado A."/>
            <person name="Henry R.J."/>
            <person name="Mitter N."/>
        </authorList>
    </citation>
    <scope>NUCLEOTIDE SEQUENCE [LARGE SCALE GENOMIC DNA]</scope>
    <source>
        <strain evidence="2">cv. Hass</strain>
    </source>
</reference>
<dbReference type="Proteomes" id="UP001234297">
    <property type="component" value="Chromosome 2"/>
</dbReference>
<proteinExistence type="predicted"/>
<sequence length="119" mass="12909">MAPAIMKKMGYDAQNPIGLGGGRGILIPLEPTLAKSQLEDWKLYSRIDKSSYRLGYCRDPGPRFPSPGPRDGDVHPTMINPQVGQPPIDRPRADHALCRNWVTVILTNTGAASRGSTVG</sequence>
<evidence type="ECO:0000313" key="2">
    <source>
        <dbReference type="Proteomes" id="UP001234297"/>
    </source>
</evidence>
<organism evidence="1 2">
    <name type="scientific">Persea americana</name>
    <name type="common">Avocado</name>
    <dbReference type="NCBI Taxonomy" id="3435"/>
    <lineage>
        <taxon>Eukaryota</taxon>
        <taxon>Viridiplantae</taxon>
        <taxon>Streptophyta</taxon>
        <taxon>Embryophyta</taxon>
        <taxon>Tracheophyta</taxon>
        <taxon>Spermatophyta</taxon>
        <taxon>Magnoliopsida</taxon>
        <taxon>Magnoliidae</taxon>
        <taxon>Laurales</taxon>
        <taxon>Lauraceae</taxon>
        <taxon>Persea</taxon>
    </lineage>
</organism>
<evidence type="ECO:0000313" key="1">
    <source>
        <dbReference type="EMBL" id="KAJ8644334.1"/>
    </source>
</evidence>